<proteinExistence type="predicted"/>
<name>A0ABS3H525_9ENTE</name>
<evidence type="ECO:0000259" key="1">
    <source>
        <dbReference type="Pfam" id="PF00248"/>
    </source>
</evidence>
<dbReference type="SUPFAM" id="SSF51430">
    <property type="entry name" value="NAD(P)-linked oxidoreductase"/>
    <property type="match status" value="1"/>
</dbReference>
<sequence length="283" mass="31238">MEIAGEKIYPIGLGTWHMGDDLVKRTAELAALQTGLKQASSTVKIAIDTAEMYGDGNSEELVGKALQSVSRENVYLISKVYPWNATKEKLPQSLAASLKRLKTDYLDLYLLHWPGEVPLAETVTALEDAKKSGLIKNWGVSNFDVSDMQELWQLPAGKNCAANEVLYNLGSRGIEFDLLPWLNKQQVPLIAYSPIAQGDSLGNQFLQDGGLQEIATRHGVSIFQLLLAWAIRDEKTLAIPQSSNKDHVLTNLAAAKIQLTKKEWQKIAARYLAPTKKQPLAVL</sequence>
<dbReference type="PANTHER" id="PTHR43638">
    <property type="entry name" value="OXIDOREDUCTASE, ALDO/KETO REDUCTASE FAMILY PROTEIN"/>
    <property type="match status" value="1"/>
</dbReference>
<dbReference type="Gene3D" id="3.20.20.100">
    <property type="entry name" value="NADP-dependent oxidoreductase domain"/>
    <property type="match status" value="1"/>
</dbReference>
<comment type="caution">
    <text evidence="2">The sequence shown here is derived from an EMBL/GenBank/DDBJ whole genome shotgun (WGS) entry which is preliminary data.</text>
</comment>
<feature type="domain" description="NADP-dependent oxidoreductase" evidence="1">
    <location>
        <begin position="10"/>
        <end position="269"/>
    </location>
</feature>
<dbReference type="RefSeq" id="WP_206902244.1">
    <property type="nucleotide sequence ID" value="NZ_JAFLVT010000001.1"/>
</dbReference>
<dbReference type="InterPro" id="IPR036812">
    <property type="entry name" value="NAD(P)_OxRdtase_dom_sf"/>
</dbReference>
<dbReference type="EMBL" id="JAFLVT010000001">
    <property type="protein sequence ID" value="MBO0448035.1"/>
    <property type="molecule type" value="Genomic_DNA"/>
</dbReference>
<organism evidence="2 3">
    <name type="scientific">Candidatus Enterococcus myersii</name>
    <dbReference type="NCBI Taxonomy" id="2815322"/>
    <lineage>
        <taxon>Bacteria</taxon>
        <taxon>Bacillati</taxon>
        <taxon>Bacillota</taxon>
        <taxon>Bacilli</taxon>
        <taxon>Lactobacillales</taxon>
        <taxon>Enterococcaceae</taxon>
        <taxon>Enterococcus</taxon>
    </lineage>
</organism>
<accession>A0ABS3H525</accession>
<reference evidence="2 3" key="1">
    <citation type="submission" date="2021-03" db="EMBL/GenBank/DDBJ databases">
        <title>Enterococcal diversity collection.</title>
        <authorList>
            <person name="Gilmore M.S."/>
            <person name="Schwartzman J."/>
            <person name="Van Tyne D."/>
            <person name="Martin M."/>
            <person name="Earl A.M."/>
            <person name="Manson A.L."/>
            <person name="Straub T."/>
            <person name="Salamzade R."/>
            <person name="Saavedra J."/>
            <person name="Lebreton F."/>
            <person name="Prichula J."/>
            <person name="Schaufler K."/>
            <person name="Gaca A."/>
            <person name="Sgardioli B."/>
            <person name="Wagenaar J."/>
            <person name="Strong T."/>
        </authorList>
    </citation>
    <scope>NUCLEOTIDE SEQUENCE [LARGE SCALE GENOMIC DNA]</scope>
    <source>
        <strain evidence="2 3">MJM12</strain>
    </source>
</reference>
<keyword evidence="3" id="KW-1185">Reference proteome</keyword>
<evidence type="ECO:0000313" key="2">
    <source>
        <dbReference type="EMBL" id="MBO0448035.1"/>
    </source>
</evidence>
<dbReference type="PRINTS" id="PR00069">
    <property type="entry name" value="ALDKETRDTASE"/>
</dbReference>
<gene>
    <name evidence="2" type="ORF">JZO76_00640</name>
</gene>
<dbReference type="CDD" id="cd19138">
    <property type="entry name" value="AKR_YeaE"/>
    <property type="match status" value="1"/>
</dbReference>
<protein>
    <submittedName>
        <fullName evidence="2">Aldo/keto reductase</fullName>
    </submittedName>
</protein>
<dbReference type="PIRSF" id="PIRSF000097">
    <property type="entry name" value="AKR"/>
    <property type="match status" value="1"/>
</dbReference>
<dbReference type="PANTHER" id="PTHR43638:SF3">
    <property type="entry name" value="ALDEHYDE REDUCTASE"/>
    <property type="match status" value="1"/>
</dbReference>
<dbReference type="Pfam" id="PF00248">
    <property type="entry name" value="Aldo_ket_red"/>
    <property type="match status" value="1"/>
</dbReference>
<dbReference type="Proteomes" id="UP000664256">
    <property type="component" value="Unassembled WGS sequence"/>
</dbReference>
<evidence type="ECO:0000313" key="3">
    <source>
        <dbReference type="Proteomes" id="UP000664256"/>
    </source>
</evidence>
<dbReference type="InterPro" id="IPR020471">
    <property type="entry name" value="AKR"/>
</dbReference>
<dbReference type="InterPro" id="IPR023210">
    <property type="entry name" value="NADP_OxRdtase_dom"/>
</dbReference>